<dbReference type="EC" id="3.2.2.20" evidence="6"/>
<keyword evidence="2" id="KW-0227">DNA damage</keyword>
<keyword evidence="1" id="KW-0479">Metal-binding</keyword>
<keyword evidence="3 6" id="KW-0378">Hydrolase</keyword>
<dbReference type="GO" id="GO:0046872">
    <property type="term" value="F:metal ion binding"/>
    <property type="evidence" value="ECO:0007669"/>
    <property type="project" value="UniProtKB-KW"/>
</dbReference>
<dbReference type="Pfam" id="PF03352">
    <property type="entry name" value="Adenine_glyco"/>
    <property type="match status" value="1"/>
</dbReference>
<dbReference type="AlphaFoldDB" id="A0A0W8G006"/>
<dbReference type="SUPFAM" id="SSF48150">
    <property type="entry name" value="DNA-glycosylase"/>
    <property type="match status" value="1"/>
</dbReference>
<proteinExistence type="predicted"/>
<dbReference type="FunFam" id="1.10.340.30:FF:000009">
    <property type="entry name" value="DNA-3-methyladenine glycosylase I"/>
    <property type="match status" value="1"/>
</dbReference>
<protein>
    <submittedName>
        <fullName evidence="6">Dna-3-methyladenine glycosylase</fullName>
        <ecNumber evidence="6">3.2.2.20</ecNumber>
    </submittedName>
</protein>
<accession>A0A0W8G006</accession>
<gene>
    <name evidence="6" type="ORF">ASZ90_003756</name>
</gene>
<dbReference type="InterPro" id="IPR052891">
    <property type="entry name" value="DNA-3mA_glycosylase"/>
</dbReference>
<evidence type="ECO:0000256" key="1">
    <source>
        <dbReference type="ARBA" id="ARBA00022723"/>
    </source>
</evidence>
<name>A0A0W8G006_9ZZZZ</name>
<keyword evidence="6" id="KW-0326">Glycosidase</keyword>
<keyword evidence="5" id="KW-0234">DNA repair</keyword>
<dbReference type="InterPro" id="IPR011257">
    <property type="entry name" value="DNA_glycosylase"/>
</dbReference>
<comment type="caution">
    <text evidence="6">The sequence shown here is derived from an EMBL/GenBank/DDBJ whole genome shotgun (WGS) entry which is preliminary data.</text>
</comment>
<dbReference type="PANTHER" id="PTHR30037">
    <property type="entry name" value="DNA-3-METHYLADENINE GLYCOSYLASE 1"/>
    <property type="match status" value="1"/>
</dbReference>
<reference evidence="6" key="1">
    <citation type="journal article" date="2015" name="Proc. Natl. Acad. Sci. U.S.A.">
        <title>Networks of energetic and metabolic interactions define dynamics in microbial communities.</title>
        <authorList>
            <person name="Embree M."/>
            <person name="Liu J.K."/>
            <person name="Al-Bassam M.M."/>
            <person name="Zengler K."/>
        </authorList>
    </citation>
    <scope>NUCLEOTIDE SEQUENCE</scope>
</reference>
<dbReference type="GO" id="GO:0006284">
    <property type="term" value="P:base-excision repair"/>
    <property type="evidence" value="ECO:0007669"/>
    <property type="project" value="InterPro"/>
</dbReference>
<dbReference type="PANTHER" id="PTHR30037:SF4">
    <property type="entry name" value="DNA-3-METHYLADENINE GLYCOSYLASE I"/>
    <property type="match status" value="1"/>
</dbReference>
<sequence length="200" mass="23335">MKRCPWCGDDPLYVKYHDEVWGVPEHNDRKLFAKLCLDGAQAGLSWITILRKEKNYYKAFDNFDAKKIAKYDQKKIDELLNNPGIVRNKLKVNAFITNAHAYLAVQKEFGSFDKYLWQFSDFKTIHNKFKSLKEVPAKTPLAEEISKDLKKRGFKFVGPTIVYAFMQAIGMVNDHLVDCFRYSEVKNDAIDQSMMYKGKR</sequence>
<dbReference type="Gene3D" id="1.10.340.30">
    <property type="entry name" value="Hypothetical protein, domain 2"/>
    <property type="match status" value="1"/>
</dbReference>
<keyword evidence="4" id="KW-0862">Zinc</keyword>
<evidence type="ECO:0000313" key="6">
    <source>
        <dbReference type="EMBL" id="KUG26412.1"/>
    </source>
</evidence>
<evidence type="ECO:0000256" key="4">
    <source>
        <dbReference type="ARBA" id="ARBA00022833"/>
    </source>
</evidence>
<evidence type="ECO:0000256" key="5">
    <source>
        <dbReference type="ARBA" id="ARBA00023204"/>
    </source>
</evidence>
<dbReference type="GO" id="GO:0008725">
    <property type="term" value="F:DNA-3-methyladenine glycosylase activity"/>
    <property type="evidence" value="ECO:0007669"/>
    <property type="project" value="UniProtKB-EC"/>
</dbReference>
<organism evidence="6">
    <name type="scientific">hydrocarbon metagenome</name>
    <dbReference type="NCBI Taxonomy" id="938273"/>
    <lineage>
        <taxon>unclassified sequences</taxon>
        <taxon>metagenomes</taxon>
        <taxon>ecological metagenomes</taxon>
    </lineage>
</organism>
<dbReference type="InterPro" id="IPR005019">
    <property type="entry name" value="Adenine_glyco"/>
</dbReference>
<dbReference type="EMBL" id="LNQE01000469">
    <property type="protein sequence ID" value="KUG26412.1"/>
    <property type="molecule type" value="Genomic_DNA"/>
</dbReference>
<evidence type="ECO:0000256" key="3">
    <source>
        <dbReference type="ARBA" id="ARBA00022801"/>
    </source>
</evidence>
<evidence type="ECO:0000256" key="2">
    <source>
        <dbReference type="ARBA" id="ARBA00022763"/>
    </source>
</evidence>